<evidence type="ECO:0000256" key="1">
    <source>
        <dbReference type="SAM" id="SignalP"/>
    </source>
</evidence>
<dbReference type="InterPro" id="IPR036514">
    <property type="entry name" value="SGNH_hydro_sf"/>
</dbReference>
<proteinExistence type="predicted"/>
<evidence type="ECO:0000259" key="2">
    <source>
        <dbReference type="Pfam" id="PF13472"/>
    </source>
</evidence>
<dbReference type="InterPro" id="IPR051532">
    <property type="entry name" value="Ester_Hydrolysis_Enzymes"/>
</dbReference>
<dbReference type="PANTHER" id="PTHR30383:SF24">
    <property type="entry name" value="THIOESTERASE 1_PROTEASE 1_LYSOPHOSPHOLIPASE L1"/>
    <property type="match status" value="1"/>
</dbReference>
<protein>
    <submittedName>
        <fullName evidence="3">Arylesterase</fullName>
    </submittedName>
</protein>
<reference evidence="3 4" key="1">
    <citation type="submission" date="2019-09" db="EMBL/GenBank/DDBJ databases">
        <title>H2 Metabolism Revealed by Metagenomic Analysis in Subglacial Sediment of East Antarctica.</title>
        <authorList>
            <person name="Yang Z."/>
            <person name="Zhang Y."/>
            <person name="Lv Y."/>
            <person name="Yan W."/>
            <person name="Xiao X."/>
            <person name="Sun B."/>
            <person name="Ma H."/>
        </authorList>
    </citation>
    <scope>NUCLEOTIDE SEQUENCE [LARGE SCALE GENOMIC DNA]</scope>
    <source>
        <strain evidence="3">Bin2_2</strain>
    </source>
</reference>
<dbReference type="InterPro" id="IPR013830">
    <property type="entry name" value="SGNH_hydro"/>
</dbReference>
<dbReference type="GO" id="GO:0004622">
    <property type="term" value="F:phosphatidylcholine lysophospholipase activity"/>
    <property type="evidence" value="ECO:0007669"/>
    <property type="project" value="TreeGrafter"/>
</dbReference>
<dbReference type="Proteomes" id="UP000483432">
    <property type="component" value="Unassembled WGS sequence"/>
</dbReference>
<comment type="caution">
    <text evidence="3">The sequence shown here is derived from an EMBL/GenBank/DDBJ whole genome shotgun (WGS) entry which is preliminary data.</text>
</comment>
<keyword evidence="1" id="KW-0732">Signal</keyword>
<feature type="chain" id="PRO_5028821021" evidence="1">
    <location>
        <begin position="19"/>
        <end position="203"/>
    </location>
</feature>
<evidence type="ECO:0000313" key="3">
    <source>
        <dbReference type="EMBL" id="NDP49346.1"/>
    </source>
</evidence>
<dbReference type="PANTHER" id="PTHR30383">
    <property type="entry name" value="THIOESTERASE 1/PROTEASE 1/LYSOPHOSPHOLIPASE L1"/>
    <property type="match status" value="1"/>
</dbReference>
<feature type="domain" description="SGNH hydrolase-type esterase" evidence="2">
    <location>
        <begin position="37"/>
        <end position="187"/>
    </location>
</feature>
<feature type="signal peptide" evidence="1">
    <location>
        <begin position="1"/>
        <end position="18"/>
    </location>
</feature>
<dbReference type="Pfam" id="PF13472">
    <property type="entry name" value="Lipase_GDSL_2"/>
    <property type="match status" value="1"/>
</dbReference>
<sequence>MQAASRFFIAVCVSLLLAACDRAPTLPKLSPHDVIVAFGDSLTHGTGASTDSAYPAVLASLTGRTVINAGVPGDTTASGLQRLPEVLDEYKPRLVLLCLGGNDMLRKQPEATTENNLRLLVQTIRASGANVVLIGVPAPKLFGGAPDFYTRVADEMQLPLEREIFNDVLKDNRLKSDPIHANAAGYRQVAERLAAFLKETGAL</sequence>
<dbReference type="CDD" id="cd01822">
    <property type="entry name" value="Lysophospholipase_L1_like"/>
    <property type="match status" value="1"/>
</dbReference>
<dbReference type="EMBL" id="JAAFGW010000254">
    <property type="protein sequence ID" value="NDP49346.1"/>
    <property type="molecule type" value="Genomic_DNA"/>
</dbReference>
<evidence type="ECO:0000313" key="4">
    <source>
        <dbReference type="Proteomes" id="UP000483432"/>
    </source>
</evidence>
<organism evidence="3 4">
    <name type="scientific">Sulfuriferula multivorans</name>
    <dbReference type="NCBI Taxonomy" id="1559896"/>
    <lineage>
        <taxon>Bacteria</taxon>
        <taxon>Pseudomonadati</taxon>
        <taxon>Pseudomonadota</taxon>
        <taxon>Betaproteobacteria</taxon>
        <taxon>Nitrosomonadales</taxon>
        <taxon>Sulfuricellaceae</taxon>
        <taxon>Sulfuriferula</taxon>
    </lineage>
</organism>
<name>A0A7C9TC51_9PROT</name>
<dbReference type="Gene3D" id="3.40.50.1110">
    <property type="entry name" value="SGNH hydrolase"/>
    <property type="match status" value="1"/>
</dbReference>
<dbReference type="PROSITE" id="PS51257">
    <property type="entry name" value="PROKAR_LIPOPROTEIN"/>
    <property type="match status" value="1"/>
</dbReference>
<dbReference type="AlphaFoldDB" id="A0A7C9TC51"/>
<gene>
    <name evidence="3" type="ORF">GZ085_13370</name>
</gene>
<dbReference type="SUPFAM" id="SSF52266">
    <property type="entry name" value="SGNH hydrolase"/>
    <property type="match status" value="1"/>
</dbReference>
<accession>A0A7C9TC51</accession>